<keyword evidence="11" id="KW-1185">Reference proteome</keyword>
<dbReference type="RefSeq" id="WP_006571521.1">
    <property type="nucleotide sequence ID" value="NZ_AAXG02000007.1"/>
</dbReference>
<keyword evidence="4 8" id="KW-0028">Amino-acid biosynthesis</keyword>
<sequence length="253" mass="28405">MLYTEIFDCHVHSTFSADGESTLQEMCEAAIRVGVSGLVFTDHIDTEKQEILNTPAARKDYVATIDQIRQHYGNSLTVLCGYELSAPHKNRQLCLELGGREFDYSMISVHYGAPNIPLSSEREYVASYLQEVEAAIQSGSFDVLGHIDLLRRFYGRFAYNAAQLENIYLIMRQKGMALEVNTHSLKKLSAITKNDLEYVELWKACGGKNIVLGSDAHVCRKIGGRFCDILPLLPNGIEIGHYSNRTFIADYIV</sequence>
<dbReference type="GO" id="GO:0004401">
    <property type="term" value="F:histidinol-phosphatase activity"/>
    <property type="evidence" value="ECO:0007669"/>
    <property type="project" value="UniProtKB-UniRule"/>
</dbReference>
<accession>A6NRZ4</accession>
<comment type="catalytic activity">
    <reaction evidence="7 8">
        <text>L-histidinol phosphate + H2O = L-histidinol + phosphate</text>
        <dbReference type="Rhea" id="RHEA:14465"/>
        <dbReference type="ChEBI" id="CHEBI:15377"/>
        <dbReference type="ChEBI" id="CHEBI:43474"/>
        <dbReference type="ChEBI" id="CHEBI:57699"/>
        <dbReference type="ChEBI" id="CHEBI:57980"/>
        <dbReference type="EC" id="3.1.3.15"/>
    </reaction>
</comment>
<evidence type="ECO:0000256" key="4">
    <source>
        <dbReference type="ARBA" id="ARBA00022605"/>
    </source>
</evidence>
<dbReference type="PANTHER" id="PTHR21039:SF0">
    <property type="entry name" value="HISTIDINOL-PHOSPHATASE"/>
    <property type="match status" value="1"/>
</dbReference>
<dbReference type="Pfam" id="PF02811">
    <property type="entry name" value="PHP"/>
    <property type="match status" value="1"/>
</dbReference>
<keyword evidence="6 8" id="KW-0368">Histidine biosynthesis</keyword>
<evidence type="ECO:0000256" key="5">
    <source>
        <dbReference type="ARBA" id="ARBA00022801"/>
    </source>
</evidence>
<comment type="similarity">
    <text evidence="2 8">Belongs to the PHP hydrolase family. HisK subfamily.</text>
</comment>
<dbReference type="EMBL" id="AAXG02000007">
    <property type="protein sequence ID" value="EDN01032.1"/>
    <property type="molecule type" value="Genomic_DNA"/>
</dbReference>
<dbReference type="AlphaFoldDB" id="A6NRZ4"/>
<evidence type="ECO:0000256" key="8">
    <source>
        <dbReference type="RuleBase" id="RU366003"/>
    </source>
</evidence>
<dbReference type="InterPro" id="IPR010140">
    <property type="entry name" value="Histidinol_P_phosphatase_HisJ"/>
</dbReference>
<evidence type="ECO:0000313" key="10">
    <source>
        <dbReference type="EMBL" id="EDN01032.1"/>
    </source>
</evidence>
<evidence type="ECO:0000256" key="6">
    <source>
        <dbReference type="ARBA" id="ARBA00023102"/>
    </source>
</evidence>
<comment type="caution">
    <text evidence="10">The sequence shown here is derived from an EMBL/GenBank/DDBJ whole genome shotgun (WGS) entry which is preliminary data.</text>
</comment>
<dbReference type="InterPro" id="IPR004013">
    <property type="entry name" value="PHP_dom"/>
</dbReference>
<evidence type="ECO:0000256" key="2">
    <source>
        <dbReference type="ARBA" id="ARBA00009152"/>
    </source>
</evidence>
<dbReference type="STRING" id="411467.BACCAP_00972"/>
<dbReference type="OrthoDB" id="9775255at2"/>
<comment type="pathway">
    <text evidence="1 8">Amino-acid biosynthesis; L-histidine biosynthesis; L-histidine from 5-phospho-alpha-D-ribose 1-diphosphate: step 8/9.</text>
</comment>
<dbReference type="GO" id="GO:0005737">
    <property type="term" value="C:cytoplasm"/>
    <property type="evidence" value="ECO:0007669"/>
    <property type="project" value="TreeGrafter"/>
</dbReference>
<proteinExistence type="inferred from homology"/>
<evidence type="ECO:0000256" key="7">
    <source>
        <dbReference type="ARBA" id="ARBA00049158"/>
    </source>
</evidence>
<feature type="domain" description="Polymerase/histidinol phosphatase N-terminal" evidence="9">
    <location>
        <begin position="7"/>
        <end position="88"/>
    </location>
</feature>
<dbReference type="NCBIfam" id="TIGR01856">
    <property type="entry name" value="hisJ_fam"/>
    <property type="match status" value="1"/>
</dbReference>
<dbReference type="eggNOG" id="COG1387">
    <property type="taxonomic scope" value="Bacteria"/>
</dbReference>
<dbReference type="Gene3D" id="3.20.20.140">
    <property type="entry name" value="Metal-dependent hydrolases"/>
    <property type="match status" value="1"/>
</dbReference>
<dbReference type="EC" id="3.1.3.15" evidence="3 8"/>
<dbReference type="UniPathway" id="UPA00031">
    <property type="reaction ID" value="UER00013"/>
</dbReference>
<dbReference type="SMART" id="SM00481">
    <property type="entry name" value="POLIIIAc"/>
    <property type="match status" value="1"/>
</dbReference>
<reference evidence="10 11" key="2">
    <citation type="submission" date="2007-06" db="EMBL/GenBank/DDBJ databases">
        <title>Draft genome sequence of Pseudoflavonifractor capillosus ATCC 29799.</title>
        <authorList>
            <person name="Sudarsanam P."/>
            <person name="Ley R."/>
            <person name="Guruge J."/>
            <person name="Turnbaugh P.J."/>
            <person name="Mahowald M."/>
            <person name="Liep D."/>
            <person name="Gordon J."/>
        </authorList>
    </citation>
    <scope>NUCLEOTIDE SEQUENCE [LARGE SCALE GENOMIC DNA]</scope>
    <source>
        <strain evidence="10 11">ATCC 29799</strain>
    </source>
</reference>
<keyword evidence="5 8" id="KW-0378">Hydrolase</keyword>
<gene>
    <name evidence="10" type="ORF">BACCAP_00972</name>
</gene>
<dbReference type="GO" id="GO:0000105">
    <property type="term" value="P:L-histidine biosynthetic process"/>
    <property type="evidence" value="ECO:0007669"/>
    <property type="project" value="UniProtKB-UniRule"/>
</dbReference>
<name>A6NRZ4_9FIRM</name>
<evidence type="ECO:0000256" key="1">
    <source>
        <dbReference type="ARBA" id="ARBA00004970"/>
    </source>
</evidence>
<evidence type="ECO:0000256" key="3">
    <source>
        <dbReference type="ARBA" id="ARBA00013085"/>
    </source>
</evidence>
<dbReference type="PANTHER" id="PTHR21039">
    <property type="entry name" value="HISTIDINOL PHOSPHATASE-RELATED"/>
    <property type="match status" value="1"/>
</dbReference>
<dbReference type="InterPro" id="IPR016195">
    <property type="entry name" value="Pol/histidinol_Pase-like"/>
</dbReference>
<dbReference type="InterPro" id="IPR003141">
    <property type="entry name" value="Pol/His_phosphatase_N"/>
</dbReference>
<organism evidence="10 11">
    <name type="scientific">Pseudoflavonifractor capillosus ATCC 29799</name>
    <dbReference type="NCBI Taxonomy" id="411467"/>
    <lineage>
        <taxon>Bacteria</taxon>
        <taxon>Bacillati</taxon>
        <taxon>Bacillota</taxon>
        <taxon>Clostridia</taxon>
        <taxon>Eubacteriales</taxon>
        <taxon>Oscillospiraceae</taxon>
        <taxon>Pseudoflavonifractor</taxon>
    </lineage>
</organism>
<dbReference type="Proteomes" id="UP000003639">
    <property type="component" value="Unassembled WGS sequence"/>
</dbReference>
<evidence type="ECO:0000259" key="9">
    <source>
        <dbReference type="SMART" id="SM00481"/>
    </source>
</evidence>
<protein>
    <recommendedName>
        <fullName evidence="3 8">Histidinol-phosphatase</fullName>
        <shortName evidence="8">HolPase</shortName>
        <ecNumber evidence="3 8">3.1.3.15</ecNumber>
    </recommendedName>
</protein>
<evidence type="ECO:0000313" key="11">
    <source>
        <dbReference type="Proteomes" id="UP000003639"/>
    </source>
</evidence>
<dbReference type="SUPFAM" id="SSF89550">
    <property type="entry name" value="PHP domain-like"/>
    <property type="match status" value="1"/>
</dbReference>
<reference evidence="10 11" key="1">
    <citation type="submission" date="2007-04" db="EMBL/GenBank/DDBJ databases">
        <authorList>
            <person name="Fulton L."/>
            <person name="Clifton S."/>
            <person name="Fulton B."/>
            <person name="Xu J."/>
            <person name="Minx P."/>
            <person name="Pepin K.H."/>
            <person name="Johnson M."/>
            <person name="Thiruvilangam P."/>
            <person name="Bhonagiri V."/>
            <person name="Nash W.E."/>
            <person name="Mardis E.R."/>
            <person name="Wilson R.K."/>
        </authorList>
    </citation>
    <scope>NUCLEOTIDE SEQUENCE [LARGE SCALE GENOMIC DNA]</scope>
    <source>
        <strain evidence="10 11">ATCC 29799</strain>
    </source>
</reference>